<evidence type="ECO:0000313" key="3">
    <source>
        <dbReference type="Proteomes" id="UP000593567"/>
    </source>
</evidence>
<evidence type="ECO:0000259" key="1">
    <source>
        <dbReference type="Pfam" id="PF13840"/>
    </source>
</evidence>
<dbReference type="PRINTS" id="PR02078">
    <property type="entry name" value="GATSLIKEFMLY"/>
</dbReference>
<dbReference type="InterPro" id="IPR026249">
    <property type="entry name" value="CASTOR_fam"/>
</dbReference>
<keyword evidence="3" id="KW-1185">Reference proteome</keyword>
<proteinExistence type="predicted"/>
<dbReference type="InterPro" id="IPR027795">
    <property type="entry name" value="CASTOR_ACT_dom"/>
</dbReference>
<name>A0A7J7KKF6_BUGNE</name>
<protein>
    <submittedName>
        <fullName evidence="2">GATSL3</fullName>
    </submittedName>
</protein>
<sequence>MVFVAFDLKSEGLVVNKETWLPLVASAGPMVTEHTTAGISKIANSVLIPLADQGISVYPLSTYRTDYVLVSTATYALSIHFAQ</sequence>
<dbReference type="InterPro" id="IPR051719">
    <property type="entry name" value="CASTOR_mTORC1"/>
</dbReference>
<comment type="caution">
    <text evidence="2">The sequence shown here is derived from an EMBL/GenBank/DDBJ whole genome shotgun (WGS) entry which is preliminary data.</text>
</comment>
<dbReference type="SUPFAM" id="SSF55021">
    <property type="entry name" value="ACT-like"/>
    <property type="match status" value="1"/>
</dbReference>
<reference evidence="2" key="1">
    <citation type="submission" date="2020-06" db="EMBL/GenBank/DDBJ databases">
        <title>Draft genome of Bugula neritina, a colonial animal packing powerful symbionts and potential medicines.</title>
        <authorList>
            <person name="Rayko M."/>
        </authorList>
    </citation>
    <scope>NUCLEOTIDE SEQUENCE [LARGE SCALE GENOMIC DNA]</scope>
    <source>
        <strain evidence="2">Kwan_BN1</strain>
    </source>
</reference>
<feature type="domain" description="CASTOR ACT" evidence="1">
    <location>
        <begin position="38"/>
        <end position="73"/>
    </location>
</feature>
<evidence type="ECO:0000313" key="2">
    <source>
        <dbReference type="EMBL" id="KAF6039069.1"/>
    </source>
</evidence>
<dbReference type="PANTHER" id="PTHR31131">
    <property type="entry name" value="CHROMOSOME 1, WHOLE GENOME SHOTGUN SEQUENCE"/>
    <property type="match status" value="1"/>
</dbReference>
<dbReference type="Proteomes" id="UP000593567">
    <property type="component" value="Unassembled WGS sequence"/>
</dbReference>
<dbReference type="Gene3D" id="3.30.2130.10">
    <property type="entry name" value="VC0802-like"/>
    <property type="match status" value="1"/>
</dbReference>
<dbReference type="OrthoDB" id="58529at2759"/>
<accession>A0A7J7KKF6</accession>
<dbReference type="Pfam" id="PF13840">
    <property type="entry name" value="ACT_7"/>
    <property type="match status" value="1"/>
</dbReference>
<organism evidence="2 3">
    <name type="scientific">Bugula neritina</name>
    <name type="common">Brown bryozoan</name>
    <name type="synonym">Sertularia neritina</name>
    <dbReference type="NCBI Taxonomy" id="10212"/>
    <lineage>
        <taxon>Eukaryota</taxon>
        <taxon>Metazoa</taxon>
        <taxon>Spiralia</taxon>
        <taxon>Lophotrochozoa</taxon>
        <taxon>Bryozoa</taxon>
        <taxon>Gymnolaemata</taxon>
        <taxon>Cheilostomatida</taxon>
        <taxon>Flustrina</taxon>
        <taxon>Buguloidea</taxon>
        <taxon>Bugulidae</taxon>
        <taxon>Bugula</taxon>
    </lineage>
</organism>
<dbReference type="EMBL" id="VXIV02000308">
    <property type="protein sequence ID" value="KAF6039069.1"/>
    <property type="molecule type" value="Genomic_DNA"/>
</dbReference>
<dbReference type="PANTHER" id="PTHR31131:SF6">
    <property type="entry name" value="CASTOR ACT DOMAIN-CONTAINING PROTEIN"/>
    <property type="match status" value="1"/>
</dbReference>
<dbReference type="AlphaFoldDB" id="A0A7J7KKF6"/>
<gene>
    <name evidence="2" type="ORF">EB796_002615</name>
</gene>
<dbReference type="InterPro" id="IPR045865">
    <property type="entry name" value="ACT-like_dom_sf"/>
</dbReference>